<dbReference type="Proteomes" id="UP000593580">
    <property type="component" value="Chromosome"/>
</dbReference>
<accession>A0A7M1B539</accession>
<keyword evidence="2" id="KW-1185">Reference proteome</keyword>
<organism evidence="1 2">
    <name type="scientific">Sulfurimonas paralvinellae</name>
    <dbReference type="NCBI Taxonomy" id="317658"/>
    <lineage>
        <taxon>Bacteria</taxon>
        <taxon>Pseudomonadati</taxon>
        <taxon>Campylobacterota</taxon>
        <taxon>Epsilonproteobacteria</taxon>
        <taxon>Campylobacterales</taxon>
        <taxon>Sulfurimonadaceae</taxon>
        <taxon>Sulfurimonas</taxon>
    </lineage>
</organism>
<dbReference type="AlphaFoldDB" id="A0A7M1B539"/>
<protein>
    <recommendedName>
        <fullName evidence="3">Cysteine-rich small domain-containing protein</fullName>
    </recommendedName>
</protein>
<dbReference type="EMBL" id="CP041406">
    <property type="protein sequence ID" value="QOP44844.1"/>
    <property type="molecule type" value="Genomic_DNA"/>
</dbReference>
<evidence type="ECO:0008006" key="3">
    <source>
        <dbReference type="Google" id="ProtNLM"/>
    </source>
</evidence>
<gene>
    <name evidence="1" type="ORF">FM071_00425</name>
</gene>
<reference evidence="1 2" key="1">
    <citation type="submission" date="2019-07" db="EMBL/GenBank/DDBJ databases">
        <title>Sulfurimonas paralvinellae sp. nov., a novel mesophilic, hydrogen- and sulfur-oxidizing chemolithoautotroph within the Epsilonproteo- bacteria isolated from a deep-sea hydrothermal vent polychaete nest, reclassification of Thiomicrospira denitrificans as Sulfurimonas denitrificans comb. nov. and emended description of the genus Sulfurimonas.</title>
        <authorList>
            <person name="Wang S."/>
            <person name="Jiang L."/>
            <person name="Shao Z."/>
        </authorList>
    </citation>
    <scope>NUCLEOTIDE SEQUENCE [LARGE SCALE GENOMIC DNA]</scope>
    <source>
        <strain evidence="1 2">GO25</strain>
    </source>
</reference>
<name>A0A7M1B539_9BACT</name>
<dbReference type="RefSeq" id="WP_193111031.1">
    <property type="nucleotide sequence ID" value="NZ_CP041406.1"/>
</dbReference>
<sequence length="147" mass="17264">MSYNKWLREHAQKHKEIIEKLLAENLTQDEIIEYFDFDNMKNKERDFCPLYAQNKKCHDMEELNCYLCSCPNFCFSDKGIKKVDDKTQYSYCGIDSKDGRQGVYGETIHQDCSGCQIPHTKAYVAKHFNLDWSKIMSICEVKSANNH</sequence>
<proteinExistence type="predicted"/>
<dbReference type="KEGG" id="spal:FM071_00425"/>
<evidence type="ECO:0000313" key="2">
    <source>
        <dbReference type="Proteomes" id="UP000593580"/>
    </source>
</evidence>
<evidence type="ECO:0000313" key="1">
    <source>
        <dbReference type="EMBL" id="QOP44844.1"/>
    </source>
</evidence>